<feature type="region of interest" description="Disordered" evidence="1">
    <location>
        <begin position="62"/>
        <end position="139"/>
    </location>
</feature>
<dbReference type="EMBL" id="JANPWB010000014">
    <property type="protein sequence ID" value="KAJ1101859.1"/>
    <property type="molecule type" value="Genomic_DNA"/>
</dbReference>
<keyword evidence="3" id="KW-1185">Reference proteome</keyword>
<organism evidence="2 3">
    <name type="scientific">Pleurodeles waltl</name>
    <name type="common">Iberian ribbed newt</name>
    <dbReference type="NCBI Taxonomy" id="8319"/>
    <lineage>
        <taxon>Eukaryota</taxon>
        <taxon>Metazoa</taxon>
        <taxon>Chordata</taxon>
        <taxon>Craniata</taxon>
        <taxon>Vertebrata</taxon>
        <taxon>Euteleostomi</taxon>
        <taxon>Amphibia</taxon>
        <taxon>Batrachia</taxon>
        <taxon>Caudata</taxon>
        <taxon>Salamandroidea</taxon>
        <taxon>Salamandridae</taxon>
        <taxon>Pleurodelinae</taxon>
        <taxon>Pleurodeles</taxon>
    </lineage>
</organism>
<name>A0AAV7MFC0_PLEWA</name>
<reference evidence="2" key="1">
    <citation type="journal article" date="2022" name="bioRxiv">
        <title>Sequencing and chromosome-scale assembly of the giantPleurodeles waltlgenome.</title>
        <authorList>
            <person name="Brown T."/>
            <person name="Elewa A."/>
            <person name="Iarovenko S."/>
            <person name="Subramanian E."/>
            <person name="Araus A.J."/>
            <person name="Petzold A."/>
            <person name="Susuki M."/>
            <person name="Suzuki K.-i.T."/>
            <person name="Hayashi T."/>
            <person name="Toyoda A."/>
            <person name="Oliveira C."/>
            <person name="Osipova E."/>
            <person name="Leigh N.D."/>
            <person name="Simon A."/>
            <person name="Yun M.H."/>
        </authorList>
    </citation>
    <scope>NUCLEOTIDE SEQUENCE</scope>
    <source>
        <strain evidence="2">20211129_DDA</strain>
        <tissue evidence="2">Liver</tissue>
    </source>
</reference>
<sequence>MGGGPLSPGPQDISGLALLHDPQGSSPARCPPQAGSPRNRPPPMSDAASLLTSLLGREGARWRGQQGITGPSVHLRQAPLDSCSSPGSAMPLDRPWPLQSRRTMPILGEARTGPADHDGSGGRPRDSVTEILQNCRSKQ</sequence>
<proteinExistence type="predicted"/>
<gene>
    <name evidence="2" type="ORF">NDU88_006923</name>
</gene>
<feature type="compositionally biased region" description="Polar residues" evidence="1">
    <location>
        <begin position="130"/>
        <end position="139"/>
    </location>
</feature>
<dbReference type="Proteomes" id="UP001066276">
    <property type="component" value="Chromosome 10"/>
</dbReference>
<feature type="compositionally biased region" description="Basic and acidic residues" evidence="1">
    <location>
        <begin position="114"/>
        <end position="128"/>
    </location>
</feature>
<evidence type="ECO:0000313" key="2">
    <source>
        <dbReference type="EMBL" id="KAJ1101859.1"/>
    </source>
</evidence>
<comment type="caution">
    <text evidence="2">The sequence shown here is derived from an EMBL/GenBank/DDBJ whole genome shotgun (WGS) entry which is preliminary data.</text>
</comment>
<evidence type="ECO:0000313" key="3">
    <source>
        <dbReference type="Proteomes" id="UP001066276"/>
    </source>
</evidence>
<dbReference type="AlphaFoldDB" id="A0AAV7MFC0"/>
<evidence type="ECO:0000256" key="1">
    <source>
        <dbReference type="SAM" id="MobiDB-lite"/>
    </source>
</evidence>
<accession>A0AAV7MFC0</accession>
<feature type="region of interest" description="Disordered" evidence="1">
    <location>
        <begin position="1"/>
        <end position="47"/>
    </location>
</feature>
<protein>
    <submittedName>
        <fullName evidence="2">Uncharacterized protein</fullName>
    </submittedName>
</protein>